<proteinExistence type="predicted"/>
<dbReference type="InterPro" id="IPR046053">
    <property type="entry name" value="DUF6011"/>
</dbReference>
<dbReference type="Pfam" id="PF19474">
    <property type="entry name" value="DUF6011"/>
    <property type="match status" value="1"/>
</dbReference>
<reference evidence="1" key="1">
    <citation type="submission" date="2020-03" db="EMBL/GenBank/DDBJ databases">
        <title>The deep terrestrial virosphere.</title>
        <authorList>
            <person name="Holmfeldt K."/>
            <person name="Nilsson E."/>
            <person name="Simone D."/>
            <person name="Lopez-Fernandez M."/>
            <person name="Wu X."/>
            <person name="de Brujin I."/>
            <person name="Lundin D."/>
            <person name="Andersson A."/>
            <person name="Bertilsson S."/>
            <person name="Dopson M."/>
        </authorList>
    </citation>
    <scope>NUCLEOTIDE SEQUENCE</scope>
    <source>
        <strain evidence="1">MM171B00346</strain>
    </source>
</reference>
<organism evidence="1">
    <name type="scientific">viral metagenome</name>
    <dbReference type="NCBI Taxonomy" id="1070528"/>
    <lineage>
        <taxon>unclassified sequences</taxon>
        <taxon>metagenomes</taxon>
        <taxon>organismal metagenomes</taxon>
    </lineage>
</organism>
<sequence>MIPEKRKGASREGDPPGFDRCRICGHPIWTDESVKRGVGPVCWGRIKRGEIEDRGV</sequence>
<name>A0A6M3ME27_9ZZZZ</name>
<dbReference type="AlphaFoldDB" id="A0A6M3ME27"/>
<evidence type="ECO:0000313" key="1">
    <source>
        <dbReference type="EMBL" id="QJB04320.1"/>
    </source>
</evidence>
<accession>A0A6M3ME27</accession>
<protein>
    <submittedName>
        <fullName evidence="1">Uncharacterized protein</fullName>
    </submittedName>
</protein>
<dbReference type="EMBL" id="MT143879">
    <property type="protein sequence ID" value="QJB04320.1"/>
    <property type="molecule type" value="Genomic_DNA"/>
</dbReference>
<gene>
    <name evidence="1" type="ORF">MM171B00346_0032</name>
</gene>